<evidence type="ECO:0000313" key="2">
    <source>
        <dbReference type="Proteomes" id="UP000199021"/>
    </source>
</evidence>
<dbReference type="STRING" id="478744.SAMN05444359_14010"/>
<gene>
    <name evidence="1" type="ORF">SAMN05444359_14010</name>
</gene>
<accession>A0A1H9NVN8</accession>
<dbReference type="EMBL" id="FOFB01000040">
    <property type="protein sequence ID" value="SER40010.1"/>
    <property type="molecule type" value="Genomic_DNA"/>
</dbReference>
<proteinExistence type="predicted"/>
<keyword evidence="2" id="KW-1185">Reference proteome</keyword>
<reference evidence="2" key="1">
    <citation type="submission" date="2016-10" db="EMBL/GenBank/DDBJ databases">
        <authorList>
            <person name="Varghese N."/>
            <person name="Submissions S."/>
        </authorList>
    </citation>
    <scope>NUCLEOTIDE SEQUENCE [LARGE SCALE GENOMIC DNA]</scope>
    <source>
        <strain evidence="2">DSM 24740</strain>
    </source>
</reference>
<sequence>MEYLFGVKLVKRSVIRKFIGKKRLHVLFAIAI</sequence>
<protein>
    <submittedName>
        <fullName evidence="1">Uncharacterized protein</fullName>
    </submittedName>
</protein>
<organism evidence="1 2">
    <name type="scientific">Neolewinella agarilytica</name>
    <dbReference type="NCBI Taxonomy" id="478744"/>
    <lineage>
        <taxon>Bacteria</taxon>
        <taxon>Pseudomonadati</taxon>
        <taxon>Bacteroidota</taxon>
        <taxon>Saprospiria</taxon>
        <taxon>Saprospirales</taxon>
        <taxon>Lewinellaceae</taxon>
        <taxon>Neolewinella</taxon>
    </lineage>
</organism>
<dbReference type="InParanoid" id="A0A1H9NVN8"/>
<evidence type="ECO:0000313" key="1">
    <source>
        <dbReference type="EMBL" id="SER40010.1"/>
    </source>
</evidence>
<dbReference type="AlphaFoldDB" id="A0A1H9NVN8"/>
<name>A0A1H9NVN8_9BACT</name>
<dbReference type="Proteomes" id="UP000199021">
    <property type="component" value="Unassembled WGS sequence"/>
</dbReference>